<gene>
    <name evidence="7" type="ORF">ABMA28_000333</name>
</gene>
<comment type="caution">
    <text evidence="7">The sequence shown here is derived from an EMBL/GenBank/DDBJ whole genome shotgun (WGS) entry which is preliminary data.</text>
</comment>
<sequence>MLCQRCQRHLRHYDGAAKCVQCESRYHLRCVSDSTKDHRSAGDRAYQWKCALCQNSEAKLHLENVFSKEETILNAIHAISEKFELVNKIQLPKLNNDLLQLKNIADNIVKQNEDILRKIDEYESRKNKKEKNAAVTRSENYRRRNLNLTSKNYSPSEQKDNAAPLPTEKAVRFRPRRRSYMLNKMFHVLNRKQKKPTTPRKKS</sequence>
<evidence type="ECO:0000256" key="5">
    <source>
        <dbReference type="SAM" id="MobiDB-lite"/>
    </source>
</evidence>
<protein>
    <recommendedName>
        <fullName evidence="6">PHD-type domain-containing protein</fullName>
    </recommendedName>
</protein>
<dbReference type="InterPro" id="IPR019787">
    <property type="entry name" value="Znf_PHD-finger"/>
</dbReference>
<reference evidence="7 8" key="1">
    <citation type="submission" date="2024-06" db="EMBL/GenBank/DDBJ databases">
        <title>A chromosome-level genome assembly of beet webworm, Loxostege sticticalis.</title>
        <authorList>
            <person name="Zhang Y."/>
        </authorList>
    </citation>
    <scope>NUCLEOTIDE SEQUENCE [LARGE SCALE GENOMIC DNA]</scope>
    <source>
        <strain evidence="7">AQ028</strain>
        <tissue evidence="7">Male pupae</tissue>
    </source>
</reference>
<feature type="compositionally biased region" description="Polar residues" evidence="5">
    <location>
        <begin position="146"/>
        <end position="156"/>
    </location>
</feature>
<dbReference type="AlphaFoldDB" id="A0ABD0TRW0"/>
<dbReference type="InterPro" id="IPR013083">
    <property type="entry name" value="Znf_RING/FYVE/PHD"/>
</dbReference>
<evidence type="ECO:0000256" key="4">
    <source>
        <dbReference type="PROSITE-ProRule" id="PRU00146"/>
    </source>
</evidence>
<dbReference type="PROSITE" id="PS50016">
    <property type="entry name" value="ZF_PHD_2"/>
    <property type="match status" value="1"/>
</dbReference>
<feature type="region of interest" description="Disordered" evidence="5">
    <location>
        <begin position="125"/>
        <end position="177"/>
    </location>
</feature>
<dbReference type="GO" id="GO:0008270">
    <property type="term" value="F:zinc ion binding"/>
    <property type="evidence" value="ECO:0007669"/>
    <property type="project" value="UniProtKB-KW"/>
</dbReference>
<dbReference type="EMBL" id="JBEDNZ010000001">
    <property type="protein sequence ID" value="KAL0852089.1"/>
    <property type="molecule type" value="Genomic_DNA"/>
</dbReference>
<keyword evidence="3" id="KW-0862">Zinc</keyword>
<evidence type="ECO:0000256" key="1">
    <source>
        <dbReference type="ARBA" id="ARBA00022723"/>
    </source>
</evidence>
<dbReference type="Proteomes" id="UP001549921">
    <property type="component" value="Unassembled WGS sequence"/>
</dbReference>
<evidence type="ECO:0000256" key="2">
    <source>
        <dbReference type="ARBA" id="ARBA00022771"/>
    </source>
</evidence>
<dbReference type="InterPro" id="IPR011011">
    <property type="entry name" value="Znf_FYVE_PHD"/>
</dbReference>
<name>A0ABD0TRW0_LOXSC</name>
<proteinExistence type="predicted"/>
<dbReference type="CDD" id="cd15489">
    <property type="entry name" value="PHD_SF"/>
    <property type="match status" value="1"/>
</dbReference>
<organism evidence="7 8">
    <name type="scientific">Loxostege sticticalis</name>
    <name type="common">Beet webworm moth</name>
    <dbReference type="NCBI Taxonomy" id="481309"/>
    <lineage>
        <taxon>Eukaryota</taxon>
        <taxon>Metazoa</taxon>
        <taxon>Ecdysozoa</taxon>
        <taxon>Arthropoda</taxon>
        <taxon>Hexapoda</taxon>
        <taxon>Insecta</taxon>
        <taxon>Pterygota</taxon>
        <taxon>Neoptera</taxon>
        <taxon>Endopterygota</taxon>
        <taxon>Lepidoptera</taxon>
        <taxon>Glossata</taxon>
        <taxon>Ditrysia</taxon>
        <taxon>Pyraloidea</taxon>
        <taxon>Crambidae</taxon>
        <taxon>Pyraustinae</taxon>
        <taxon>Loxostege</taxon>
    </lineage>
</organism>
<keyword evidence="1" id="KW-0479">Metal-binding</keyword>
<keyword evidence="2 4" id="KW-0863">Zinc-finger</keyword>
<dbReference type="SUPFAM" id="SSF57903">
    <property type="entry name" value="FYVE/PHD zinc finger"/>
    <property type="match status" value="1"/>
</dbReference>
<evidence type="ECO:0000313" key="8">
    <source>
        <dbReference type="Proteomes" id="UP001549921"/>
    </source>
</evidence>
<evidence type="ECO:0000313" key="7">
    <source>
        <dbReference type="EMBL" id="KAL0852089.1"/>
    </source>
</evidence>
<dbReference type="Gene3D" id="3.30.40.10">
    <property type="entry name" value="Zinc/RING finger domain, C3HC4 (zinc finger)"/>
    <property type="match status" value="1"/>
</dbReference>
<feature type="domain" description="PHD-type" evidence="6">
    <location>
        <begin position="1"/>
        <end position="56"/>
    </location>
</feature>
<accession>A0ABD0TRW0</accession>
<evidence type="ECO:0000256" key="3">
    <source>
        <dbReference type="ARBA" id="ARBA00022833"/>
    </source>
</evidence>
<evidence type="ECO:0000259" key="6">
    <source>
        <dbReference type="PROSITE" id="PS50016"/>
    </source>
</evidence>